<keyword evidence="3" id="KW-0863">Zinc-finger</keyword>
<evidence type="ECO:0000256" key="5">
    <source>
        <dbReference type="ARBA" id="ARBA00023242"/>
    </source>
</evidence>
<feature type="compositionally biased region" description="Polar residues" evidence="6">
    <location>
        <begin position="19"/>
        <end position="40"/>
    </location>
</feature>
<dbReference type="AlphaFoldDB" id="A0A4U0WQD3"/>
<keyword evidence="5" id="KW-0539">Nucleus</keyword>
<gene>
    <name evidence="8" type="ORF">B0A49_12935</name>
</gene>
<evidence type="ECO:0000256" key="2">
    <source>
        <dbReference type="ARBA" id="ARBA00022723"/>
    </source>
</evidence>
<dbReference type="SUPFAM" id="SSF53098">
    <property type="entry name" value="Ribonuclease H-like"/>
    <property type="match status" value="1"/>
</dbReference>
<dbReference type="GO" id="GO:0046983">
    <property type="term" value="F:protein dimerization activity"/>
    <property type="evidence" value="ECO:0007669"/>
    <property type="project" value="InterPro"/>
</dbReference>
<evidence type="ECO:0000259" key="7">
    <source>
        <dbReference type="Pfam" id="PF05699"/>
    </source>
</evidence>
<dbReference type="GO" id="GO:0008270">
    <property type="term" value="F:zinc ion binding"/>
    <property type="evidence" value="ECO:0007669"/>
    <property type="project" value="UniProtKB-KW"/>
</dbReference>
<keyword evidence="2" id="KW-0479">Metal-binding</keyword>
<dbReference type="InterPro" id="IPR008906">
    <property type="entry name" value="HATC_C_dom"/>
</dbReference>
<accession>A0A4U0WQD3</accession>
<dbReference type="PANTHER" id="PTHR46481">
    <property type="entry name" value="ZINC FINGER BED DOMAIN-CONTAINING PROTEIN 4"/>
    <property type="match status" value="1"/>
</dbReference>
<feature type="compositionally biased region" description="Basic and acidic residues" evidence="6">
    <location>
        <begin position="182"/>
        <end position="196"/>
    </location>
</feature>
<comment type="caution">
    <text evidence="8">The sequence shown here is derived from an EMBL/GenBank/DDBJ whole genome shotgun (WGS) entry which is preliminary data.</text>
</comment>
<dbReference type="InterPro" id="IPR052035">
    <property type="entry name" value="ZnF_BED_domain_contain"/>
</dbReference>
<dbReference type="EMBL" id="NAJN01001120">
    <property type="protein sequence ID" value="TKA65602.1"/>
    <property type="molecule type" value="Genomic_DNA"/>
</dbReference>
<feature type="region of interest" description="Disordered" evidence="6">
    <location>
        <begin position="354"/>
        <end position="431"/>
    </location>
</feature>
<dbReference type="PANTHER" id="PTHR46481:SF10">
    <property type="entry name" value="ZINC FINGER BED DOMAIN-CONTAINING PROTEIN 39"/>
    <property type="match status" value="1"/>
</dbReference>
<dbReference type="Proteomes" id="UP000308768">
    <property type="component" value="Unassembled WGS sequence"/>
</dbReference>
<sequence length="1047" mass="118661">MTSPTATSIDAPVPLAKSRLSTASESSIDFSSAKSTASTPRDSDIELPISPPLSSSTTTAASKSVPKSVSRILQHFRRRKDGVWVEEDCLVWNKQRLLREDYTALLDQLDEDEDLKGYIEDKIRYDYDWEEQYITIRMPTTLHEEFVTGVVKRIEAGLAALSASHPQLRELDKVSRRGNPDIFFDHNSDSEADPNKRSHNSPDAAFRHKQASWPSVILEVSYSQKRKDLSKLAYRYIRNSEASIKSVVGLDIEYTSPRRRTKTKEATVSIWRPGLVEEEGKTFQDAVQVVQNDVFRSAGGEPLGGSLVLNIADFLPSQLLRDLTTADQDRTIRLSFADLTADLNEAEEAHRICHDRTGYQESPPTVLWRKRKATPDEELSDGRETKYQALEEAEQRNASQDDSDFSSPPRPARSTRPMPERRRSTHEKGRICVTAVPSVTTNPISLSHFNAEMWKAAYLDWMVRDNISFSQATSPKIRRLFELSGLQGTNLYPVSHNTPRDWIMKLHQVQQVQIKELLTAARSRIHLSFDLWSSSSGLSLVGVVAHFIDQDAHLKVVLLGLRRIEGDHTGENIAVCITSVIHEYSIGSRLGCFVLDNASNNNTCIQTLAKVFHINPSEQRLRCAGHIINLVVKAILFGEGIDGFQKQLAGAGDVEVFNAWRIYGAIGKLHNVAKYINRSDTRQQEFRRAQQSRSTDQDVFYYKLIKDGGVRWSSTYDMISRGLKLRDAIGFYLYRWKKPADKDSYDLSQDRLTQDDWEELQRFADLLKPLKDLTMRVQGNANKPGFEGSHGAVWEVLTSMDFIFTKLEQAAKLVSLEPESYFKTGVDLGFSKLREYYRKTDLSSVYRASVALHPAYKFDYFEEKWNQHRNWITTAKAAVTGLFQQYVDRAAHQVSDYEDESSVSESEFSAFCRTSSSFRSKKRRLCGTELDRFMNESLENVKDPLDWWRRRTDTYPVLSKMAFDLFSVPGMSSECERVFSAAKKLITDERNCLQPDIIQANECFKCGSGYSLDSVFIGRLSSIILNTPGTTITSPSQLVAVALQALA</sequence>
<evidence type="ECO:0000256" key="1">
    <source>
        <dbReference type="ARBA" id="ARBA00004123"/>
    </source>
</evidence>
<dbReference type="OrthoDB" id="2677621at2759"/>
<proteinExistence type="predicted"/>
<keyword evidence="9" id="KW-1185">Reference proteome</keyword>
<keyword evidence="4" id="KW-0862">Zinc</keyword>
<reference evidence="8 9" key="1">
    <citation type="submission" date="2017-03" db="EMBL/GenBank/DDBJ databases">
        <title>Genomes of endolithic fungi from Antarctica.</title>
        <authorList>
            <person name="Coleine C."/>
            <person name="Masonjones S."/>
            <person name="Stajich J.E."/>
        </authorList>
    </citation>
    <scope>NUCLEOTIDE SEQUENCE [LARGE SCALE GENOMIC DNA]</scope>
    <source>
        <strain evidence="8 9">CCFEE 5187</strain>
    </source>
</reference>
<dbReference type="Pfam" id="PF05699">
    <property type="entry name" value="Dimer_Tnp_hAT"/>
    <property type="match status" value="1"/>
</dbReference>
<feature type="region of interest" description="Disordered" evidence="6">
    <location>
        <begin position="182"/>
        <end position="205"/>
    </location>
</feature>
<feature type="compositionally biased region" description="Low complexity" evidence="6">
    <location>
        <begin position="52"/>
        <end position="64"/>
    </location>
</feature>
<evidence type="ECO:0000256" key="4">
    <source>
        <dbReference type="ARBA" id="ARBA00022833"/>
    </source>
</evidence>
<feature type="region of interest" description="Disordered" evidence="6">
    <location>
        <begin position="1"/>
        <end position="64"/>
    </location>
</feature>
<name>A0A4U0WQD3_9PEZI</name>
<evidence type="ECO:0000313" key="8">
    <source>
        <dbReference type="EMBL" id="TKA65602.1"/>
    </source>
</evidence>
<evidence type="ECO:0000256" key="6">
    <source>
        <dbReference type="SAM" id="MobiDB-lite"/>
    </source>
</evidence>
<feature type="domain" description="HAT C-terminal dimerisation" evidence="7">
    <location>
        <begin position="929"/>
        <end position="1004"/>
    </location>
</feature>
<organism evidence="8 9">
    <name type="scientific">Cryomyces minteri</name>
    <dbReference type="NCBI Taxonomy" id="331657"/>
    <lineage>
        <taxon>Eukaryota</taxon>
        <taxon>Fungi</taxon>
        <taxon>Dikarya</taxon>
        <taxon>Ascomycota</taxon>
        <taxon>Pezizomycotina</taxon>
        <taxon>Dothideomycetes</taxon>
        <taxon>Dothideomycetes incertae sedis</taxon>
        <taxon>Cryomyces</taxon>
    </lineage>
</organism>
<comment type="subcellular location">
    <subcellularLocation>
        <location evidence="1">Nucleus</location>
    </subcellularLocation>
</comment>
<dbReference type="InterPro" id="IPR012337">
    <property type="entry name" value="RNaseH-like_sf"/>
</dbReference>
<evidence type="ECO:0000313" key="9">
    <source>
        <dbReference type="Proteomes" id="UP000308768"/>
    </source>
</evidence>
<feature type="non-terminal residue" evidence="8">
    <location>
        <position position="1047"/>
    </location>
</feature>
<feature type="compositionally biased region" description="Basic and acidic residues" evidence="6">
    <location>
        <begin position="418"/>
        <end position="430"/>
    </location>
</feature>
<evidence type="ECO:0000256" key="3">
    <source>
        <dbReference type="ARBA" id="ARBA00022771"/>
    </source>
</evidence>
<dbReference type="GO" id="GO:0005634">
    <property type="term" value="C:nucleus"/>
    <property type="evidence" value="ECO:0007669"/>
    <property type="project" value="UniProtKB-SubCell"/>
</dbReference>
<protein>
    <recommendedName>
        <fullName evidence="7">HAT C-terminal dimerisation domain-containing protein</fullName>
    </recommendedName>
</protein>